<accession>A0A8H3IGV3</accession>
<comment type="caution">
    <text evidence="2">The sequence shown here is derived from an EMBL/GenBank/DDBJ whole genome shotgun (WGS) entry which is preliminary data.</text>
</comment>
<organism evidence="2 3">
    <name type="scientific">Heterodermia speciosa</name>
    <dbReference type="NCBI Taxonomy" id="116794"/>
    <lineage>
        <taxon>Eukaryota</taxon>
        <taxon>Fungi</taxon>
        <taxon>Dikarya</taxon>
        <taxon>Ascomycota</taxon>
        <taxon>Pezizomycotina</taxon>
        <taxon>Lecanoromycetes</taxon>
        <taxon>OSLEUM clade</taxon>
        <taxon>Lecanoromycetidae</taxon>
        <taxon>Caliciales</taxon>
        <taxon>Physciaceae</taxon>
        <taxon>Heterodermia</taxon>
    </lineage>
</organism>
<keyword evidence="3" id="KW-1185">Reference proteome</keyword>
<evidence type="ECO:0008006" key="4">
    <source>
        <dbReference type="Google" id="ProtNLM"/>
    </source>
</evidence>
<proteinExistence type="predicted"/>
<name>A0A8H3IGV3_9LECA</name>
<keyword evidence="1" id="KW-0732">Signal</keyword>
<dbReference type="EMBL" id="CAJPDS010000021">
    <property type="protein sequence ID" value="CAF9918188.1"/>
    <property type="molecule type" value="Genomic_DNA"/>
</dbReference>
<dbReference type="Proteomes" id="UP000664521">
    <property type="component" value="Unassembled WGS sequence"/>
</dbReference>
<gene>
    <name evidence="2" type="ORF">HETSPECPRED_003693</name>
</gene>
<protein>
    <recommendedName>
        <fullName evidence="4">Effector protein</fullName>
    </recommendedName>
</protein>
<evidence type="ECO:0000256" key="1">
    <source>
        <dbReference type="SAM" id="SignalP"/>
    </source>
</evidence>
<dbReference type="AlphaFoldDB" id="A0A8H3IGV3"/>
<sequence>MLGAPIVAVGIILIAEVVSDTAAHMISDSSVNGFQTSSGDDVNDSHGLPKLDGVAEAFGNDGELDFQGSEISGTPGSDGISDIVDNATVEAFGGDATGALPAATVATEARAATVLLNHQGL</sequence>
<evidence type="ECO:0000313" key="2">
    <source>
        <dbReference type="EMBL" id="CAF9918188.1"/>
    </source>
</evidence>
<reference evidence="2" key="1">
    <citation type="submission" date="2021-03" db="EMBL/GenBank/DDBJ databases">
        <authorList>
            <person name="Tagirdzhanova G."/>
        </authorList>
    </citation>
    <scope>NUCLEOTIDE SEQUENCE</scope>
</reference>
<feature type="chain" id="PRO_5034001458" description="Effector protein" evidence="1">
    <location>
        <begin position="24"/>
        <end position="121"/>
    </location>
</feature>
<feature type="signal peptide" evidence="1">
    <location>
        <begin position="1"/>
        <end position="23"/>
    </location>
</feature>
<evidence type="ECO:0000313" key="3">
    <source>
        <dbReference type="Proteomes" id="UP000664521"/>
    </source>
</evidence>